<name>A0A8H7RKD2_9FUNG</name>
<dbReference type="Proteomes" id="UP000603453">
    <property type="component" value="Unassembled WGS sequence"/>
</dbReference>
<reference evidence="1" key="1">
    <citation type="submission" date="2020-12" db="EMBL/GenBank/DDBJ databases">
        <title>Metabolic potential, ecology and presence of endohyphal bacteria is reflected in genomic diversity of Mucoromycotina.</title>
        <authorList>
            <person name="Muszewska A."/>
            <person name="Okrasinska A."/>
            <person name="Steczkiewicz K."/>
            <person name="Drgas O."/>
            <person name="Orlowska M."/>
            <person name="Perlinska-Lenart U."/>
            <person name="Aleksandrzak-Piekarczyk T."/>
            <person name="Szatraj K."/>
            <person name="Zielenkiewicz U."/>
            <person name="Pilsyk S."/>
            <person name="Malc E."/>
            <person name="Mieczkowski P."/>
            <person name="Kruszewska J.S."/>
            <person name="Biernat P."/>
            <person name="Pawlowska J."/>
        </authorList>
    </citation>
    <scope>NUCLEOTIDE SEQUENCE</scope>
    <source>
        <strain evidence="1">WA0000017839</strain>
    </source>
</reference>
<evidence type="ECO:0000313" key="1">
    <source>
        <dbReference type="EMBL" id="KAG2212741.1"/>
    </source>
</evidence>
<sequence>MVNSLHNVSSGDARCSWLIQISGLQAYFSTVTCGGHELHLTKPKTNRLVPAPGDLLAGTNLPRLWHLGPALAASKSDSARKIWGCKKSVTTSNQLRIIITNVPLETGFGAIIDDTLLDTSFSSSTGDNEITAEDSHGVTKSGSGCYHPRSRRYYDTHQLE</sequence>
<accession>A0A8H7RKD2</accession>
<comment type="caution">
    <text evidence="1">The sequence shown here is derived from an EMBL/GenBank/DDBJ whole genome shotgun (WGS) entry which is preliminary data.</text>
</comment>
<dbReference type="AlphaFoldDB" id="A0A8H7RKD2"/>
<gene>
    <name evidence="1" type="ORF">INT47_000718</name>
</gene>
<organism evidence="1 2">
    <name type="scientific">Mucor saturninus</name>
    <dbReference type="NCBI Taxonomy" id="64648"/>
    <lineage>
        <taxon>Eukaryota</taxon>
        <taxon>Fungi</taxon>
        <taxon>Fungi incertae sedis</taxon>
        <taxon>Mucoromycota</taxon>
        <taxon>Mucoromycotina</taxon>
        <taxon>Mucoromycetes</taxon>
        <taxon>Mucorales</taxon>
        <taxon>Mucorineae</taxon>
        <taxon>Mucoraceae</taxon>
        <taxon>Mucor</taxon>
    </lineage>
</organism>
<keyword evidence="2" id="KW-1185">Reference proteome</keyword>
<protein>
    <submittedName>
        <fullName evidence="1">Uncharacterized protein</fullName>
    </submittedName>
</protein>
<dbReference type="EMBL" id="JAEPRD010000005">
    <property type="protein sequence ID" value="KAG2212741.1"/>
    <property type="molecule type" value="Genomic_DNA"/>
</dbReference>
<proteinExistence type="predicted"/>
<evidence type="ECO:0000313" key="2">
    <source>
        <dbReference type="Proteomes" id="UP000603453"/>
    </source>
</evidence>